<reference evidence="3" key="1">
    <citation type="journal article" date="2017" name="Nat. Commun.">
        <title>The North American bullfrog draft genome provides insight into hormonal regulation of long noncoding RNA.</title>
        <authorList>
            <person name="Hammond S.A."/>
            <person name="Warren R.L."/>
            <person name="Vandervalk B.P."/>
            <person name="Kucuk E."/>
            <person name="Khan H."/>
            <person name="Gibb E.A."/>
            <person name="Pandoh P."/>
            <person name="Kirk H."/>
            <person name="Zhao Y."/>
            <person name="Jones M."/>
            <person name="Mungall A.J."/>
            <person name="Coope R."/>
            <person name="Pleasance S."/>
            <person name="Moore R.A."/>
            <person name="Holt R.A."/>
            <person name="Round J.M."/>
            <person name="Ohora S."/>
            <person name="Walle B.V."/>
            <person name="Veldhoen N."/>
            <person name="Helbing C.C."/>
            <person name="Birol I."/>
        </authorList>
    </citation>
    <scope>NUCLEOTIDE SEQUENCE [LARGE SCALE GENOMIC DNA]</scope>
</reference>
<dbReference type="SUPFAM" id="SSF63748">
    <property type="entry name" value="Tudor/PWWP/MBT"/>
    <property type="match status" value="1"/>
</dbReference>
<dbReference type="Gene3D" id="2.30.30.30">
    <property type="match status" value="1"/>
</dbReference>
<protein>
    <recommendedName>
        <fullName evidence="1">CPH domain-containing protein</fullName>
    </recommendedName>
</protein>
<dbReference type="PANTHER" id="PTHR22771">
    <property type="entry name" value="CULLIN AND GALACTOSE-BINDING DOMAIN-CONTAINING"/>
    <property type="match status" value="1"/>
</dbReference>
<dbReference type="Proteomes" id="UP000228934">
    <property type="component" value="Unassembled WGS sequence"/>
</dbReference>
<dbReference type="InterPro" id="IPR045093">
    <property type="entry name" value="Cullin"/>
</dbReference>
<feature type="domain" description="CPH" evidence="1">
    <location>
        <begin position="152"/>
        <end position="224"/>
    </location>
</feature>
<dbReference type="InterPro" id="IPR021097">
    <property type="entry name" value="CPH_domain"/>
</dbReference>
<accession>A0A2G9RFZ1</accession>
<dbReference type="InterPro" id="IPR014722">
    <property type="entry name" value="Rib_uL2_dom2"/>
</dbReference>
<dbReference type="AlphaFoldDB" id="A0A2G9RFZ1"/>
<evidence type="ECO:0000313" key="3">
    <source>
        <dbReference type="Proteomes" id="UP000228934"/>
    </source>
</evidence>
<keyword evidence="3" id="KW-1185">Reference proteome</keyword>
<evidence type="ECO:0000313" key="2">
    <source>
        <dbReference type="EMBL" id="PIO26695.1"/>
    </source>
</evidence>
<organism evidence="2 3">
    <name type="scientific">Aquarana catesbeiana</name>
    <name type="common">American bullfrog</name>
    <name type="synonym">Rana catesbeiana</name>
    <dbReference type="NCBI Taxonomy" id="8400"/>
    <lineage>
        <taxon>Eukaryota</taxon>
        <taxon>Metazoa</taxon>
        <taxon>Chordata</taxon>
        <taxon>Craniata</taxon>
        <taxon>Vertebrata</taxon>
        <taxon>Euteleostomi</taxon>
        <taxon>Amphibia</taxon>
        <taxon>Batrachia</taxon>
        <taxon>Anura</taxon>
        <taxon>Neobatrachia</taxon>
        <taxon>Ranoidea</taxon>
        <taxon>Ranidae</taxon>
        <taxon>Aquarana</taxon>
    </lineage>
</organism>
<proteinExistence type="predicted"/>
<dbReference type="OrthoDB" id="9908599at2759"/>
<feature type="non-terminal residue" evidence="2">
    <location>
        <position position="245"/>
    </location>
</feature>
<evidence type="ECO:0000259" key="1">
    <source>
        <dbReference type="Pfam" id="PF11515"/>
    </source>
</evidence>
<dbReference type="EMBL" id="KV938770">
    <property type="protein sequence ID" value="PIO26695.1"/>
    <property type="molecule type" value="Genomic_DNA"/>
</dbReference>
<dbReference type="Pfam" id="PF11515">
    <property type="entry name" value="Cul7"/>
    <property type="match status" value="1"/>
</dbReference>
<name>A0A2G9RFZ1_AQUCT</name>
<gene>
    <name evidence="2" type="ORF">AB205_0069730</name>
</gene>
<sequence>MDFESRYTLLQLFAETTSSEEHCISFEGIHLPQIPGKQLFSLVKRYLCVTSLLDQLSSDRPDRSEMSRVQRQFDFSMAMGSLICELVRVMGWVNEDSSEKGNLLDSEQLSRVIRSIFQPKVPACTNFQVVSGSPIHVTASKRKAAKMFLEPSDFAARNAYVDYVQEALKPGMSVRMLEDYDEINAGDEGVFRQSNNGMPPVQVLWRSTGRTYWVHWHMVQIIGEQADEDGTEKASTVAESVKVSP</sequence>
<dbReference type="PANTHER" id="PTHR22771:SF4">
    <property type="entry name" value="CULLIN 7-RELATED"/>
    <property type="match status" value="1"/>
</dbReference>